<dbReference type="InterPro" id="IPR043461">
    <property type="entry name" value="LpxH-like"/>
</dbReference>
<keyword evidence="3" id="KW-0479">Metal-binding</keyword>
<name>A0A520N1Y6_9GAMM</name>
<sequence>MKDDIGHRSVFISDLHLGSKHCKDKELLKFLQEVRTKKLYLVGDIIDGWRLKKKWYWPDDHNRIIKQLIRISKYAEVYWISGNHDEFLRTVPTINIGNIETHNRMVHVGVDENKYLVVHGDMFDYLMRTKFGKRIMYIGDWGYDRLINFNYLLNKVRAFFGYKPWSLSKFLKRKAKIATNFIGEFETQMINYARMKKYDGIICGHIHHAEIRQHDEIKYMNDGDWCESCSALIEDHEGNWFIKYYQPL</sequence>
<accession>A0A520N1Y6</accession>
<keyword evidence="2" id="KW-0997">Cell inner membrane</keyword>
<evidence type="ECO:0000256" key="1">
    <source>
        <dbReference type="ARBA" id="ARBA00022475"/>
    </source>
</evidence>
<reference evidence="7 8" key="1">
    <citation type="submission" date="2019-02" db="EMBL/GenBank/DDBJ databases">
        <title>Prokaryotic population dynamics and viral predation in marine succession experiment using metagenomics: the confinement effect.</title>
        <authorList>
            <person name="Haro-Moreno J.M."/>
            <person name="Rodriguez-Valera F."/>
            <person name="Lopez-Perez M."/>
        </authorList>
    </citation>
    <scope>NUCLEOTIDE SEQUENCE [LARGE SCALE GENOMIC DNA]</scope>
    <source>
        <strain evidence="7">MED-G160</strain>
    </source>
</reference>
<feature type="domain" description="Calcineurin-like phosphoesterase" evidence="6">
    <location>
        <begin position="9"/>
        <end position="208"/>
    </location>
</feature>
<protein>
    <submittedName>
        <fullName evidence="7">UDP-2,3-diacylglucosamine diphosphatase</fullName>
    </submittedName>
</protein>
<evidence type="ECO:0000256" key="2">
    <source>
        <dbReference type="ARBA" id="ARBA00022519"/>
    </source>
</evidence>
<organism evidence="7 8">
    <name type="scientific">SAR86 cluster bacterium</name>
    <dbReference type="NCBI Taxonomy" id="2030880"/>
    <lineage>
        <taxon>Bacteria</taxon>
        <taxon>Pseudomonadati</taxon>
        <taxon>Pseudomonadota</taxon>
        <taxon>Gammaproteobacteria</taxon>
        <taxon>SAR86 cluster</taxon>
    </lineage>
</organism>
<dbReference type="GO" id="GO:0009245">
    <property type="term" value="P:lipid A biosynthetic process"/>
    <property type="evidence" value="ECO:0007669"/>
    <property type="project" value="TreeGrafter"/>
</dbReference>
<evidence type="ECO:0000256" key="5">
    <source>
        <dbReference type="ARBA" id="ARBA00023211"/>
    </source>
</evidence>
<dbReference type="CDD" id="cd07398">
    <property type="entry name" value="MPP_YbbF-LpxH"/>
    <property type="match status" value="1"/>
</dbReference>
<gene>
    <name evidence="7" type="ORF">EVA93_03125</name>
</gene>
<dbReference type="SUPFAM" id="SSF56300">
    <property type="entry name" value="Metallo-dependent phosphatases"/>
    <property type="match status" value="1"/>
</dbReference>
<dbReference type="PANTHER" id="PTHR34990:SF2">
    <property type="entry name" value="BLL8164 PROTEIN"/>
    <property type="match status" value="1"/>
</dbReference>
<evidence type="ECO:0000259" key="6">
    <source>
        <dbReference type="Pfam" id="PF00149"/>
    </source>
</evidence>
<dbReference type="AlphaFoldDB" id="A0A520N1Y6"/>
<evidence type="ECO:0000313" key="8">
    <source>
        <dbReference type="Proteomes" id="UP000318710"/>
    </source>
</evidence>
<dbReference type="InterPro" id="IPR029052">
    <property type="entry name" value="Metallo-depent_PP-like"/>
</dbReference>
<keyword evidence="4" id="KW-0472">Membrane</keyword>
<proteinExistence type="predicted"/>
<evidence type="ECO:0000313" key="7">
    <source>
        <dbReference type="EMBL" id="RZO27488.1"/>
    </source>
</evidence>
<dbReference type="InterPro" id="IPR004843">
    <property type="entry name" value="Calcineurin-like_PHP"/>
</dbReference>
<dbReference type="EMBL" id="SHBF01000016">
    <property type="protein sequence ID" value="RZO27488.1"/>
    <property type="molecule type" value="Genomic_DNA"/>
</dbReference>
<dbReference type="Gene3D" id="3.60.21.10">
    <property type="match status" value="1"/>
</dbReference>
<comment type="caution">
    <text evidence="7">The sequence shown here is derived from an EMBL/GenBank/DDBJ whole genome shotgun (WGS) entry which is preliminary data.</text>
</comment>
<keyword evidence="5" id="KW-0464">Manganese</keyword>
<dbReference type="GO" id="GO:0016020">
    <property type="term" value="C:membrane"/>
    <property type="evidence" value="ECO:0007669"/>
    <property type="project" value="GOC"/>
</dbReference>
<evidence type="ECO:0000256" key="4">
    <source>
        <dbReference type="ARBA" id="ARBA00023136"/>
    </source>
</evidence>
<dbReference type="GO" id="GO:0046872">
    <property type="term" value="F:metal ion binding"/>
    <property type="evidence" value="ECO:0007669"/>
    <property type="project" value="UniProtKB-KW"/>
</dbReference>
<evidence type="ECO:0000256" key="3">
    <source>
        <dbReference type="ARBA" id="ARBA00022723"/>
    </source>
</evidence>
<dbReference type="PANTHER" id="PTHR34990">
    <property type="entry name" value="UDP-2,3-DIACYLGLUCOSAMINE HYDROLASE-RELATED"/>
    <property type="match status" value="1"/>
</dbReference>
<dbReference type="Pfam" id="PF00149">
    <property type="entry name" value="Metallophos"/>
    <property type="match status" value="1"/>
</dbReference>
<keyword evidence="1" id="KW-1003">Cell membrane</keyword>
<dbReference type="Proteomes" id="UP000318710">
    <property type="component" value="Unassembled WGS sequence"/>
</dbReference>
<dbReference type="GO" id="GO:0008758">
    <property type="term" value="F:UDP-2,3-diacylglucosamine hydrolase activity"/>
    <property type="evidence" value="ECO:0007669"/>
    <property type="project" value="TreeGrafter"/>
</dbReference>